<keyword evidence="9" id="KW-0489">Methyltransferase</keyword>
<dbReference type="PANTHER" id="PTHR30487:SF0">
    <property type="entry name" value="PREPILIN LEADER PEPTIDASE_N-METHYLTRANSFERASE-RELATED"/>
    <property type="match status" value="1"/>
</dbReference>
<evidence type="ECO:0000259" key="11">
    <source>
        <dbReference type="Pfam" id="PF01478"/>
    </source>
</evidence>
<dbReference type="InterPro" id="IPR000045">
    <property type="entry name" value="Prepilin_IV_endopep_pep"/>
</dbReference>
<dbReference type="RefSeq" id="WP_407069354.1">
    <property type="nucleotide sequence ID" value="NZ_JBJJXE010000012.1"/>
</dbReference>
<dbReference type="EC" id="3.4.23.43" evidence="9"/>
<comment type="caution">
    <text evidence="13">The sequence shown here is derived from an EMBL/GenBank/DDBJ whole genome shotgun (WGS) entry which is preliminary data.</text>
</comment>
<comment type="similarity">
    <text evidence="2 8">Belongs to the peptidase A24 family.</text>
</comment>
<evidence type="ECO:0000256" key="10">
    <source>
        <dbReference type="SAM" id="Phobius"/>
    </source>
</evidence>
<comment type="subcellular location">
    <subcellularLocation>
        <location evidence="1">Cell inner membrane</location>
        <topology evidence="1">Multi-pass membrane protein</topology>
    </subcellularLocation>
    <subcellularLocation>
        <location evidence="9">Cell membrane</location>
        <topology evidence="9">Multi-pass membrane protein</topology>
    </subcellularLocation>
</comment>
<keyword evidence="9 13" id="KW-0378">Hydrolase</keyword>
<dbReference type="PANTHER" id="PTHR30487">
    <property type="entry name" value="TYPE 4 PREPILIN-LIKE PROTEINS LEADER PEPTIDE-PROCESSING ENZYME"/>
    <property type="match status" value="1"/>
</dbReference>
<dbReference type="Gene3D" id="1.20.120.1220">
    <property type="match status" value="1"/>
</dbReference>
<reference evidence="13 14" key="1">
    <citation type="submission" date="2024-11" db="EMBL/GenBank/DDBJ databases">
        <title>First Report of Moraxella oculi in Brazil in an Infectious Bovine Keratoconjunctivitis Outbreak.</title>
        <authorList>
            <person name="Carvalho C.V."/>
            <person name="Domingues R."/>
            <person name="Coutinho C."/>
            <person name="Honorio N.T.B.S."/>
            <person name="Faza D.R.L.R."/>
            <person name="Carvalho W.A."/>
            <person name="Machado A.B.F."/>
            <person name="Martins M.F."/>
            <person name="Gaspar E.B."/>
        </authorList>
    </citation>
    <scope>NUCLEOTIDE SEQUENCE [LARGE SCALE GENOMIC DNA]</scope>
    <source>
        <strain evidence="13 14">2117LE</strain>
    </source>
</reference>
<dbReference type="PRINTS" id="PR00864">
    <property type="entry name" value="PREPILNPTASE"/>
</dbReference>
<evidence type="ECO:0000259" key="12">
    <source>
        <dbReference type="Pfam" id="PF06750"/>
    </source>
</evidence>
<protein>
    <recommendedName>
        <fullName evidence="9">Prepilin leader peptidase/N-methyltransferase</fullName>
        <ecNumber evidence="9">2.1.1.-</ecNumber>
        <ecNumber evidence="9">3.4.23.43</ecNumber>
    </recommendedName>
</protein>
<feature type="transmembrane region" description="Helical" evidence="10">
    <location>
        <begin position="20"/>
        <end position="41"/>
    </location>
</feature>
<feature type="transmembrane region" description="Helical" evidence="10">
    <location>
        <begin position="200"/>
        <end position="218"/>
    </location>
</feature>
<evidence type="ECO:0000256" key="2">
    <source>
        <dbReference type="ARBA" id="ARBA00005801"/>
    </source>
</evidence>
<dbReference type="Proteomes" id="UP001624684">
    <property type="component" value="Unassembled WGS sequence"/>
</dbReference>
<keyword evidence="9" id="KW-0645">Protease</keyword>
<feature type="transmembrane region" description="Helical" evidence="10">
    <location>
        <begin position="177"/>
        <end position="194"/>
    </location>
</feature>
<dbReference type="GO" id="GO:0016787">
    <property type="term" value="F:hydrolase activity"/>
    <property type="evidence" value="ECO:0007669"/>
    <property type="project" value="UniProtKB-KW"/>
</dbReference>
<name>A0ABW8U6S2_9GAMM</name>
<feature type="transmembrane region" description="Helical" evidence="10">
    <location>
        <begin position="238"/>
        <end position="265"/>
    </location>
</feature>
<evidence type="ECO:0000313" key="13">
    <source>
        <dbReference type="EMBL" id="MFL1732823.1"/>
    </source>
</evidence>
<feature type="domain" description="Prepilin type IV endopeptidase peptidase" evidence="11">
    <location>
        <begin position="154"/>
        <end position="262"/>
    </location>
</feature>
<sequence>MTVLQNIDYSLTELFVSSHANILVVIVLIGLIIGSFINVVAHRTPIIMMQEWRQEINEFITQDDSINVERITEHSQAERKLSLSYPSSHCTACHHSLAWWQNIPILSFFILSGRCAYCHAKISPSYLIVELITALLSLLVVWCIGMNLQAIFALVLVWYLLTLSLIDIKVQLLPDRLLVPVGIIGLIANIYGSFTTLTLAVWGLVIGFVSFWFINTFFKLMTKKDGLGLGDAKLLSVLGAWLGVHVLPMVVFIAALLGVIIGSILGKKNQAFAFGPYLSIGGIIALLWGEQLWAWYAIGF</sequence>
<comment type="function">
    <text evidence="9">Plays an essential role in type IV pili and type II pseudopili formation by proteolytically removing the leader sequence from substrate proteins and subsequently monomethylating the alpha-amino group of the newly exposed N-terminal phenylalanine.</text>
</comment>
<accession>A0ABW8U6S2</accession>
<dbReference type="InterPro" id="IPR014032">
    <property type="entry name" value="Peptidase_A24A_bac"/>
</dbReference>
<keyword evidence="5 9" id="KW-0812">Transmembrane</keyword>
<feature type="domain" description="Prepilin peptidase A24 N-terminal" evidence="12">
    <location>
        <begin position="28"/>
        <end position="143"/>
    </location>
</feature>
<feature type="transmembrane region" description="Helical" evidence="10">
    <location>
        <begin position="277"/>
        <end position="298"/>
    </location>
</feature>
<keyword evidence="9" id="KW-0808">Transferase</keyword>
<dbReference type="EC" id="2.1.1.-" evidence="9"/>
<evidence type="ECO:0000313" key="14">
    <source>
        <dbReference type="Proteomes" id="UP001624684"/>
    </source>
</evidence>
<evidence type="ECO:0000256" key="9">
    <source>
        <dbReference type="RuleBase" id="RU003794"/>
    </source>
</evidence>
<evidence type="ECO:0000256" key="3">
    <source>
        <dbReference type="ARBA" id="ARBA00022475"/>
    </source>
</evidence>
<keyword evidence="7 10" id="KW-0472">Membrane</keyword>
<proteinExistence type="inferred from homology"/>
<keyword evidence="6 10" id="KW-1133">Transmembrane helix</keyword>
<dbReference type="EMBL" id="JBJJXE010000012">
    <property type="protein sequence ID" value="MFL1732823.1"/>
    <property type="molecule type" value="Genomic_DNA"/>
</dbReference>
<dbReference type="Pfam" id="PF01478">
    <property type="entry name" value="Peptidase_A24"/>
    <property type="match status" value="1"/>
</dbReference>
<evidence type="ECO:0000256" key="7">
    <source>
        <dbReference type="ARBA" id="ARBA00023136"/>
    </source>
</evidence>
<keyword evidence="14" id="KW-1185">Reference proteome</keyword>
<comment type="catalytic activity">
    <reaction evidence="9">
        <text>Typically cleaves a -Gly-|-Phe- bond to release an N-terminal, basic peptide of 5-8 residues from type IV prepilin, and then N-methylates the new N-terminal amino group, the methyl donor being S-adenosyl-L-methionine.</text>
        <dbReference type="EC" id="3.4.23.43"/>
    </reaction>
</comment>
<gene>
    <name evidence="13" type="ORF">ACJHVH_07440</name>
</gene>
<organism evidence="13 14">
    <name type="scientific">Moraxella oculi</name>
    <dbReference type="NCBI Taxonomy" id="2940516"/>
    <lineage>
        <taxon>Bacteria</taxon>
        <taxon>Pseudomonadati</taxon>
        <taxon>Pseudomonadota</taxon>
        <taxon>Gammaproteobacteria</taxon>
        <taxon>Moraxellales</taxon>
        <taxon>Moraxellaceae</taxon>
        <taxon>Moraxella</taxon>
    </lineage>
</organism>
<evidence type="ECO:0000256" key="8">
    <source>
        <dbReference type="RuleBase" id="RU003793"/>
    </source>
</evidence>
<evidence type="ECO:0000256" key="1">
    <source>
        <dbReference type="ARBA" id="ARBA00004429"/>
    </source>
</evidence>
<evidence type="ECO:0000256" key="5">
    <source>
        <dbReference type="ARBA" id="ARBA00022692"/>
    </source>
</evidence>
<evidence type="ECO:0000256" key="6">
    <source>
        <dbReference type="ARBA" id="ARBA00022989"/>
    </source>
</evidence>
<dbReference type="InterPro" id="IPR010627">
    <property type="entry name" value="Prepilin_pept_A24_N"/>
</dbReference>
<dbReference type="InterPro" id="IPR050882">
    <property type="entry name" value="Prepilin_peptidase/N-MTase"/>
</dbReference>
<evidence type="ECO:0000256" key="4">
    <source>
        <dbReference type="ARBA" id="ARBA00022519"/>
    </source>
</evidence>
<keyword evidence="9" id="KW-0511">Multifunctional enzyme</keyword>
<keyword evidence="3" id="KW-1003">Cell membrane</keyword>
<dbReference type="Pfam" id="PF06750">
    <property type="entry name" value="A24_N_bact"/>
    <property type="match status" value="1"/>
</dbReference>
<keyword evidence="4" id="KW-0997">Cell inner membrane</keyword>